<dbReference type="SUPFAM" id="SSF46785">
    <property type="entry name" value="Winged helix' DNA-binding domain"/>
    <property type="match status" value="1"/>
</dbReference>
<evidence type="ECO:0000259" key="4">
    <source>
        <dbReference type="PROSITE" id="PS50042"/>
    </source>
</evidence>
<reference evidence="6 7" key="1">
    <citation type="submission" date="2020-08" db="EMBL/GenBank/DDBJ databases">
        <title>Genome sequencing of Purple Non-Sulfur Bacteria from various extreme environments.</title>
        <authorList>
            <person name="Mayer M."/>
        </authorList>
    </citation>
    <scope>NUCLEOTIDE SEQUENCE [LARGE SCALE GENOMIC DNA]</scope>
    <source>
        <strain evidence="6 7">JA131</strain>
    </source>
</reference>
<feature type="domain" description="Cyclic nucleotide-binding" evidence="4">
    <location>
        <begin position="49"/>
        <end position="118"/>
    </location>
</feature>
<dbReference type="InterPro" id="IPR050397">
    <property type="entry name" value="Env_Response_Regulators"/>
</dbReference>
<gene>
    <name evidence="6" type="ORF">GGD89_001252</name>
</gene>
<accession>A0A7W6RBS9</accession>
<dbReference type="Gene3D" id="2.60.120.10">
    <property type="entry name" value="Jelly Rolls"/>
    <property type="match status" value="1"/>
</dbReference>
<dbReference type="SUPFAM" id="SSF51206">
    <property type="entry name" value="cAMP-binding domain-like"/>
    <property type="match status" value="1"/>
</dbReference>
<dbReference type="InterPro" id="IPR014710">
    <property type="entry name" value="RmlC-like_jellyroll"/>
</dbReference>
<name>A0A7W6RBS9_9PROT</name>
<evidence type="ECO:0000259" key="5">
    <source>
        <dbReference type="PROSITE" id="PS51063"/>
    </source>
</evidence>
<dbReference type="Proteomes" id="UP000554286">
    <property type="component" value="Unassembled WGS sequence"/>
</dbReference>
<dbReference type="CDD" id="cd00092">
    <property type="entry name" value="HTH_CRP"/>
    <property type="match status" value="1"/>
</dbReference>
<dbReference type="SMART" id="SM00100">
    <property type="entry name" value="cNMP"/>
    <property type="match status" value="1"/>
</dbReference>
<evidence type="ECO:0000256" key="1">
    <source>
        <dbReference type="ARBA" id="ARBA00023015"/>
    </source>
</evidence>
<dbReference type="InterPro" id="IPR000595">
    <property type="entry name" value="cNMP-bd_dom"/>
</dbReference>
<proteinExistence type="predicted"/>
<protein>
    <submittedName>
        <fullName evidence="6">CRP/FNR family transcriptional regulator</fullName>
    </submittedName>
</protein>
<dbReference type="EMBL" id="JACIGK010000007">
    <property type="protein sequence ID" value="MBB4265630.1"/>
    <property type="molecule type" value="Genomic_DNA"/>
</dbReference>
<dbReference type="RefSeq" id="WP_184043250.1">
    <property type="nucleotide sequence ID" value="NZ_JACIGK010000007.1"/>
</dbReference>
<dbReference type="AlphaFoldDB" id="A0A7W6RBS9"/>
<keyword evidence="1" id="KW-0805">Transcription regulation</keyword>
<dbReference type="Pfam" id="PF00027">
    <property type="entry name" value="cNMP_binding"/>
    <property type="match status" value="1"/>
</dbReference>
<keyword evidence="3" id="KW-0804">Transcription</keyword>
<dbReference type="PANTHER" id="PTHR24567:SF75">
    <property type="entry name" value="FUMARATE AND NITRATE REDUCTION REGULATORY PROTEIN"/>
    <property type="match status" value="1"/>
</dbReference>
<dbReference type="InterPro" id="IPR018490">
    <property type="entry name" value="cNMP-bd_dom_sf"/>
</dbReference>
<keyword evidence="7" id="KW-1185">Reference proteome</keyword>
<dbReference type="InterPro" id="IPR036388">
    <property type="entry name" value="WH-like_DNA-bd_sf"/>
</dbReference>
<dbReference type="PRINTS" id="PR00034">
    <property type="entry name" value="HTHCRP"/>
</dbReference>
<dbReference type="InterPro" id="IPR012318">
    <property type="entry name" value="HTH_CRP"/>
</dbReference>
<dbReference type="GO" id="GO:0005829">
    <property type="term" value="C:cytosol"/>
    <property type="evidence" value="ECO:0007669"/>
    <property type="project" value="TreeGrafter"/>
</dbReference>
<feature type="domain" description="HTH crp-type" evidence="5">
    <location>
        <begin position="180"/>
        <end position="253"/>
    </location>
</feature>
<sequence>MAISYRAGPVAVGRRLGPEEFVSVRTAHTHDPLGDWGPCGACDLGPLSFCANMGRGTVSSLARVQCTLRYDAQDTMFREGDDGTAVYVLIAGAVKVYKLMPDGRRQITGFFFRGDMFGFCLETAYAYTAETISPVLACRLPMTLLRTLSQTAPEVQHRIMLRMIGKLATFHDHVLLLGRKTARERVASFLLSLSDRACRRGEPPSPLVLPMGRADIADHIGLTVETVSRAMTRLKRDGLLDLPSPGLVVLRRPKALRGIADGLTPEAA</sequence>
<dbReference type="CDD" id="cd00038">
    <property type="entry name" value="CAP_ED"/>
    <property type="match status" value="1"/>
</dbReference>
<evidence type="ECO:0000256" key="2">
    <source>
        <dbReference type="ARBA" id="ARBA00023125"/>
    </source>
</evidence>
<dbReference type="InterPro" id="IPR036390">
    <property type="entry name" value="WH_DNA-bd_sf"/>
</dbReference>
<dbReference type="PANTHER" id="PTHR24567">
    <property type="entry name" value="CRP FAMILY TRANSCRIPTIONAL REGULATORY PROTEIN"/>
    <property type="match status" value="1"/>
</dbReference>
<dbReference type="GO" id="GO:0003677">
    <property type="term" value="F:DNA binding"/>
    <property type="evidence" value="ECO:0007669"/>
    <property type="project" value="UniProtKB-KW"/>
</dbReference>
<evidence type="ECO:0000313" key="7">
    <source>
        <dbReference type="Proteomes" id="UP000554286"/>
    </source>
</evidence>
<organism evidence="6 7">
    <name type="scientific">Roseospira visakhapatnamensis</name>
    <dbReference type="NCBI Taxonomy" id="390880"/>
    <lineage>
        <taxon>Bacteria</taxon>
        <taxon>Pseudomonadati</taxon>
        <taxon>Pseudomonadota</taxon>
        <taxon>Alphaproteobacteria</taxon>
        <taxon>Rhodospirillales</taxon>
        <taxon>Rhodospirillaceae</taxon>
        <taxon>Roseospira</taxon>
    </lineage>
</organism>
<evidence type="ECO:0000256" key="3">
    <source>
        <dbReference type="ARBA" id="ARBA00023163"/>
    </source>
</evidence>
<dbReference type="PROSITE" id="PS50042">
    <property type="entry name" value="CNMP_BINDING_3"/>
    <property type="match status" value="1"/>
</dbReference>
<dbReference type="SMART" id="SM00419">
    <property type="entry name" value="HTH_CRP"/>
    <property type="match status" value="1"/>
</dbReference>
<comment type="caution">
    <text evidence="6">The sequence shown here is derived from an EMBL/GenBank/DDBJ whole genome shotgun (WGS) entry which is preliminary data.</text>
</comment>
<dbReference type="Pfam" id="PF13545">
    <property type="entry name" value="HTH_Crp_2"/>
    <property type="match status" value="1"/>
</dbReference>
<dbReference type="PROSITE" id="PS51063">
    <property type="entry name" value="HTH_CRP_2"/>
    <property type="match status" value="1"/>
</dbReference>
<dbReference type="Gene3D" id="1.10.10.10">
    <property type="entry name" value="Winged helix-like DNA-binding domain superfamily/Winged helix DNA-binding domain"/>
    <property type="match status" value="1"/>
</dbReference>
<keyword evidence="2" id="KW-0238">DNA-binding</keyword>
<evidence type="ECO:0000313" key="6">
    <source>
        <dbReference type="EMBL" id="MBB4265630.1"/>
    </source>
</evidence>
<dbReference type="GO" id="GO:0003700">
    <property type="term" value="F:DNA-binding transcription factor activity"/>
    <property type="evidence" value="ECO:0007669"/>
    <property type="project" value="TreeGrafter"/>
</dbReference>